<comment type="subcellular location">
    <subcellularLocation>
        <location evidence="1">Membrane</location>
        <topology evidence="1">Multi-pass membrane protein</topology>
    </subcellularLocation>
</comment>
<dbReference type="PANTHER" id="PTHR38480">
    <property type="entry name" value="SLR0254 PROTEIN"/>
    <property type="match status" value="1"/>
</dbReference>
<keyword evidence="8" id="KW-1185">Reference proteome</keyword>
<comment type="caution">
    <text evidence="7">The sequence shown here is derived from an EMBL/GenBank/DDBJ whole genome shotgun (WGS) entry which is preliminary data.</text>
</comment>
<sequence>MSPVSLPLPSAARLDSVFHLETPEGIDLLLRPAGPLPRALALLFDLLLRGLLLALLAVVLFFFGGLGKGLITILAFVISWGYPILFEVLCQGQTPGKKLMGLCVVHDDGTPIGWPSSITRNLLRAADMLPVGYGLGLVACLLQKQFKRLGDLAAGTLVVYKPALAKNRPELPKATPLRLPFVLSADEQRAVLDFAERHKQLSSARRAELAAIVAPVLSVDEAQAEQQLHRLARGLLESA</sequence>
<feature type="domain" description="RDD" evidence="6">
    <location>
        <begin position="33"/>
        <end position="155"/>
    </location>
</feature>
<evidence type="ECO:0000313" key="8">
    <source>
        <dbReference type="Proteomes" id="UP000072660"/>
    </source>
</evidence>
<dbReference type="OrthoDB" id="9787732at2"/>
<proteinExistence type="predicted"/>
<dbReference type="GO" id="GO:0016020">
    <property type="term" value="C:membrane"/>
    <property type="evidence" value="ECO:0007669"/>
    <property type="project" value="UniProtKB-SubCell"/>
</dbReference>
<evidence type="ECO:0000256" key="4">
    <source>
        <dbReference type="ARBA" id="ARBA00023136"/>
    </source>
</evidence>
<evidence type="ECO:0000259" key="6">
    <source>
        <dbReference type="Pfam" id="PF06271"/>
    </source>
</evidence>
<accession>A0A139SNS7</accession>
<evidence type="ECO:0000256" key="5">
    <source>
        <dbReference type="SAM" id="Phobius"/>
    </source>
</evidence>
<evidence type="ECO:0000256" key="1">
    <source>
        <dbReference type="ARBA" id="ARBA00004141"/>
    </source>
</evidence>
<organism evidence="7 8">
    <name type="scientific">Ventosimonas gracilis</name>
    <dbReference type="NCBI Taxonomy" id="1680762"/>
    <lineage>
        <taxon>Bacteria</taxon>
        <taxon>Pseudomonadati</taxon>
        <taxon>Pseudomonadota</taxon>
        <taxon>Gammaproteobacteria</taxon>
        <taxon>Pseudomonadales</taxon>
        <taxon>Ventosimonadaceae</taxon>
        <taxon>Ventosimonas</taxon>
    </lineage>
</organism>
<dbReference type="EMBL" id="LSZO01000188">
    <property type="protein sequence ID" value="KXU36121.1"/>
    <property type="molecule type" value="Genomic_DNA"/>
</dbReference>
<name>A0A139SNS7_9GAMM</name>
<dbReference type="PANTHER" id="PTHR38480:SF1">
    <property type="entry name" value="SLR0254 PROTEIN"/>
    <property type="match status" value="1"/>
</dbReference>
<dbReference type="Pfam" id="PF06271">
    <property type="entry name" value="RDD"/>
    <property type="match status" value="1"/>
</dbReference>
<keyword evidence="3 5" id="KW-1133">Transmembrane helix</keyword>
<evidence type="ECO:0000313" key="7">
    <source>
        <dbReference type="EMBL" id="KXU36121.1"/>
    </source>
</evidence>
<keyword evidence="2 5" id="KW-0812">Transmembrane</keyword>
<feature type="transmembrane region" description="Helical" evidence="5">
    <location>
        <begin position="69"/>
        <end position="90"/>
    </location>
</feature>
<dbReference type="AlphaFoldDB" id="A0A139SNS7"/>
<dbReference type="Proteomes" id="UP000072660">
    <property type="component" value="Unassembled WGS sequence"/>
</dbReference>
<gene>
    <name evidence="7" type="ORF">AXE65_05565</name>
</gene>
<keyword evidence="4 5" id="KW-0472">Membrane</keyword>
<reference evidence="7 8" key="1">
    <citation type="submission" date="2016-02" db="EMBL/GenBank/DDBJ databases">
        <authorList>
            <person name="Wen L."/>
            <person name="He K."/>
            <person name="Yang H."/>
        </authorList>
    </citation>
    <scope>NUCLEOTIDE SEQUENCE [LARGE SCALE GENOMIC DNA]</scope>
    <source>
        <strain evidence="7 8">CV58</strain>
    </source>
</reference>
<dbReference type="InterPro" id="IPR010432">
    <property type="entry name" value="RDD"/>
</dbReference>
<feature type="transmembrane region" description="Helical" evidence="5">
    <location>
        <begin position="39"/>
        <end position="63"/>
    </location>
</feature>
<evidence type="ECO:0000256" key="3">
    <source>
        <dbReference type="ARBA" id="ARBA00022989"/>
    </source>
</evidence>
<evidence type="ECO:0000256" key="2">
    <source>
        <dbReference type="ARBA" id="ARBA00022692"/>
    </source>
</evidence>
<protein>
    <recommendedName>
        <fullName evidence="6">RDD domain-containing protein</fullName>
    </recommendedName>
</protein>